<evidence type="ECO:0000313" key="5">
    <source>
        <dbReference type="Proteomes" id="UP000216454"/>
    </source>
</evidence>
<dbReference type="EMBL" id="MWWQ01000008">
    <property type="protein sequence ID" value="OZG51419.1"/>
    <property type="molecule type" value="Genomic_DNA"/>
</dbReference>
<keyword evidence="5" id="KW-1185">Reference proteome</keyword>
<accession>A0A261EX21</accession>
<feature type="transmembrane region" description="Helical" evidence="3">
    <location>
        <begin position="254"/>
        <end position="276"/>
    </location>
</feature>
<dbReference type="CDD" id="cd05827">
    <property type="entry name" value="Sortase_C"/>
    <property type="match status" value="1"/>
</dbReference>
<feature type="active site" description="Acyl-thioester intermediate" evidence="2">
    <location>
        <position position="222"/>
    </location>
</feature>
<dbReference type="NCBIfam" id="NF033745">
    <property type="entry name" value="class_C_sortase"/>
    <property type="match status" value="1"/>
</dbReference>
<feature type="active site" description="Proton donor/acceptor" evidence="2">
    <location>
        <position position="160"/>
    </location>
</feature>
<dbReference type="NCBIfam" id="TIGR01076">
    <property type="entry name" value="sortase_fam"/>
    <property type="match status" value="1"/>
</dbReference>
<dbReference type="Pfam" id="PF04203">
    <property type="entry name" value="Sortase"/>
    <property type="match status" value="1"/>
</dbReference>
<protein>
    <submittedName>
        <fullName evidence="4">Sortase</fullName>
    </submittedName>
</protein>
<dbReference type="InterPro" id="IPR042002">
    <property type="entry name" value="Sortase_C"/>
</dbReference>
<reference evidence="4 5" key="1">
    <citation type="journal article" date="2017" name="BMC Genomics">
        <title>Comparative genomic and phylogenomic analyses of the Bifidobacteriaceae family.</title>
        <authorList>
            <person name="Lugli G.A."/>
            <person name="Milani C."/>
            <person name="Turroni F."/>
            <person name="Duranti S."/>
            <person name="Mancabelli L."/>
            <person name="Mangifesta M."/>
            <person name="Ferrario C."/>
            <person name="Modesto M."/>
            <person name="Mattarelli P."/>
            <person name="Jiri K."/>
            <person name="van Sinderen D."/>
            <person name="Ventura M."/>
        </authorList>
    </citation>
    <scope>NUCLEOTIDE SEQUENCE [LARGE SCALE GENOMIC DNA]</scope>
    <source>
        <strain evidence="4 5">DSM 24744</strain>
    </source>
</reference>
<keyword evidence="3" id="KW-1133">Transmembrane helix</keyword>
<keyword evidence="3" id="KW-0472">Membrane</keyword>
<dbReference type="InterPro" id="IPR005754">
    <property type="entry name" value="Sortase"/>
</dbReference>
<dbReference type="AlphaFoldDB" id="A0A261EX21"/>
<name>A0A261EX21_9BIFI</name>
<evidence type="ECO:0000256" key="2">
    <source>
        <dbReference type="PIRSR" id="PIRSR605754-1"/>
    </source>
</evidence>
<keyword evidence="3" id="KW-0812">Transmembrane</keyword>
<organism evidence="4 5">
    <name type="scientific">Pseudoscardovia suis</name>
    <dbReference type="NCBI Taxonomy" id="987063"/>
    <lineage>
        <taxon>Bacteria</taxon>
        <taxon>Bacillati</taxon>
        <taxon>Actinomycetota</taxon>
        <taxon>Actinomycetes</taxon>
        <taxon>Bifidobacteriales</taxon>
        <taxon>Bifidobacteriaceae</taxon>
        <taxon>Pseudoscardovia</taxon>
    </lineage>
</organism>
<evidence type="ECO:0000256" key="3">
    <source>
        <dbReference type="SAM" id="Phobius"/>
    </source>
</evidence>
<feature type="transmembrane region" description="Helical" evidence="3">
    <location>
        <begin position="16"/>
        <end position="38"/>
    </location>
</feature>
<proteinExistence type="predicted"/>
<evidence type="ECO:0000256" key="1">
    <source>
        <dbReference type="ARBA" id="ARBA00022801"/>
    </source>
</evidence>
<evidence type="ECO:0000313" key="4">
    <source>
        <dbReference type="EMBL" id="OZG51419.1"/>
    </source>
</evidence>
<comment type="caution">
    <text evidence="4">The sequence shown here is derived from an EMBL/GenBank/DDBJ whole genome shotgun (WGS) entry which is preliminary data.</text>
</comment>
<dbReference type="GO" id="GO:0016787">
    <property type="term" value="F:hydrolase activity"/>
    <property type="evidence" value="ECO:0007669"/>
    <property type="project" value="UniProtKB-KW"/>
</dbReference>
<sequence length="294" mass="31994">MKDKERAVKTARKSHLAATIFAVLVMISGVCLLMYPIVMQYRSAHVQEMRVGDYDSTVLSMQQQQRNDLLARAQDYNTRLRLGQTPVSNLDDNSFEQDTDYMSQLSVGGMVGSISIPKISVVLPIYHGTSSATLSAGVGHLYGSSLPIGGKGTNSVLAGHRGLPNALIFTRLDELGAGDTFSITVLGETHTYQVDATWVVEPDDTSHFTIDSSQDYVTLLTCTPYGVNTQRLLVRGVRVTVPVAAQKDTGVYPVGVYSMMIAAIVAVIGIVIISLWRRRTELSHANQLHAAHRG</sequence>
<gene>
    <name evidence="4" type="ORF">PSSU_1042</name>
</gene>
<keyword evidence="1" id="KW-0378">Hydrolase</keyword>
<dbReference type="InterPro" id="IPR023365">
    <property type="entry name" value="Sortase_dom-sf"/>
</dbReference>
<dbReference type="Gene3D" id="2.40.260.10">
    <property type="entry name" value="Sortase"/>
    <property type="match status" value="1"/>
</dbReference>
<dbReference type="SUPFAM" id="SSF63817">
    <property type="entry name" value="Sortase"/>
    <property type="match status" value="1"/>
</dbReference>
<dbReference type="Proteomes" id="UP000216454">
    <property type="component" value="Unassembled WGS sequence"/>
</dbReference>